<sequence length="900" mass="102824">MDFVTPIITLLSTLIDTLFRKVITAENLDQSIDHLETALEELAETRDDLKKQVDRAELLGLTLTSQVKGWLTRVDKVEAEVRLIREDMEQKKRCLLCCNANCFSKYELSKKVKEKLVLVNDLKGKGNLEVDLADGLLLVPVVEIPSRPAVGLELMLDKVGLLLREENVGTIGIYGMGGVGKTTILKFINNGFLTLGHDFDVVIWAVVSKDFVIEKIQQAVGVRLGLSWDETQFQELRASRIYSVMRKKKFLLLLDDVWEGLDLEKIGIPIPNKENGSKVIFTTRLLEVCSYMDADYKLKVEFMPEKESWKLFYEKVGGSEILHSPQILTHAKTIVRKCGGLPLALVTMGRAMANKKTEEEWRYAIEVLHKTPSEVRGMEDVFTLLKFSYDNLDSDILRLCVLYCSLFPEDYSVEKEQLIEYWAGEGFLDSLQNGNLHIRGHAVIGSLKVACFLETGEEESQVKMHDVVRSFALWVVVEKNKNETKFLMQASEGLLEAPSAESWKQAERISLLDNEITELYIIPICPNLSTLLLQWNSGLSKIAEEFFQNMPALKVLDLSFTSIKNLPNSICKLVEIRHLDLSGTKLRTLPRTLGSLKNLRHLNLQRNQYLKTIPREAISGLCQLKVLNLYYSYSGWEKEDFEGLRFTDLECLSNLDSLGITVTDVTALNRISCSKLLRKYIQYLYIKECDGLYHLPLSSYRGDGDQLRRLSINNCVELKYLEIKEAAGCNWLPNLEILALNGLPNLTSIWKNKVSYGGCLKNLRCVNIWYCHKLKNISWLLKLPKLETVYIFYCKEMEEVISGEDDGIVTEEDHLNAFANLKILSIRDVPKLRSICQKAVFFPCLKKIAVIDCPKLRKLPLKAHNVAELPTVYCYKDWWDNLIWDDTRTKYTLLPYFMAA</sequence>
<dbReference type="GO" id="GO:0005524">
    <property type="term" value="F:ATP binding"/>
    <property type="evidence" value="ECO:0007669"/>
    <property type="project" value="UniProtKB-KW"/>
</dbReference>
<keyword evidence="2" id="KW-0433">Leucine-rich repeat</keyword>
<dbReference type="FunFam" id="3.40.50.300:FF:001091">
    <property type="entry name" value="Probable disease resistance protein At1g61300"/>
    <property type="match status" value="1"/>
</dbReference>
<evidence type="ECO:0000256" key="6">
    <source>
        <dbReference type="ARBA" id="ARBA00022840"/>
    </source>
</evidence>
<dbReference type="PANTHER" id="PTHR33463">
    <property type="entry name" value="NB-ARC DOMAIN-CONTAINING PROTEIN-RELATED"/>
    <property type="match status" value="1"/>
</dbReference>
<dbReference type="AlphaFoldDB" id="A0AAV6XAG0"/>
<protein>
    <recommendedName>
        <fullName evidence="14">Disease resistance protein RPS2</fullName>
    </recommendedName>
</protein>
<feature type="coiled-coil region" evidence="7">
    <location>
        <begin position="25"/>
        <end position="59"/>
    </location>
</feature>
<dbReference type="FunFam" id="1.10.8.430:FF:000003">
    <property type="entry name" value="Probable disease resistance protein At5g66910"/>
    <property type="match status" value="1"/>
</dbReference>
<dbReference type="InterPro" id="IPR002182">
    <property type="entry name" value="NB-ARC"/>
</dbReference>
<dbReference type="GO" id="GO:0051607">
    <property type="term" value="P:defense response to virus"/>
    <property type="evidence" value="ECO:0007669"/>
    <property type="project" value="UniProtKB-ARBA"/>
</dbReference>
<dbReference type="InterPro" id="IPR055414">
    <property type="entry name" value="LRR_R13L4/SHOC2-like"/>
</dbReference>
<dbReference type="PRINTS" id="PR00364">
    <property type="entry name" value="DISEASERSIST"/>
</dbReference>
<dbReference type="Pfam" id="PF23598">
    <property type="entry name" value="LRR_14"/>
    <property type="match status" value="1"/>
</dbReference>
<feature type="domain" description="Disease resistance protein winged helix" evidence="10">
    <location>
        <begin position="406"/>
        <end position="472"/>
    </location>
</feature>
<comment type="similarity">
    <text evidence="1">Belongs to the disease resistance NB-LRR family.</text>
</comment>
<accession>A0AAV6XAG0</accession>
<organism evidence="12 13">
    <name type="scientific">Buddleja alternifolia</name>
    <dbReference type="NCBI Taxonomy" id="168488"/>
    <lineage>
        <taxon>Eukaryota</taxon>
        <taxon>Viridiplantae</taxon>
        <taxon>Streptophyta</taxon>
        <taxon>Embryophyta</taxon>
        <taxon>Tracheophyta</taxon>
        <taxon>Spermatophyta</taxon>
        <taxon>Magnoliopsida</taxon>
        <taxon>eudicotyledons</taxon>
        <taxon>Gunneridae</taxon>
        <taxon>Pentapetalae</taxon>
        <taxon>asterids</taxon>
        <taxon>lamiids</taxon>
        <taxon>Lamiales</taxon>
        <taxon>Scrophulariaceae</taxon>
        <taxon>Buddlejeae</taxon>
        <taxon>Buddleja</taxon>
    </lineage>
</organism>
<dbReference type="Gene3D" id="3.40.50.300">
    <property type="entry name" value="P-loop containing nucleotide triphosphate hydrolases"/>
    <property type="match status" value="1"/>
</dbReference>
<comment type="caution">
    <text evidence="12">The sequence shown here is derived from an EMBL/GenBank/DDBJ whole genome shotgun (WGS) entry which is preliminary data.</text>
</comment>
<dbReference type="Proteomes" id="UP000826271">
    <property type="component" value="Unassembled WGS sequence"/>
</dbReference>
<dbReference type="Pfam" id="PF23559">
    <property type="entry name" value="WHD_DRP"/>
    <property type="match status" value="1"/>
</dbReference>
<dbReference type="FunFam" id="1.10.10.10:FF:000322">
    <property type="entry name" value="Probable disease resistance protein At1g63360"/>
    <property type="match status" value="1"/>
</dbReference>
<evidence type="ECO:0000256" key="4">
    <source>
        <dbReference type="ARBA" id="ARBA00022741"/>
    </source>
</evidence>
<dbReference type="InterPro" id="IPR003591">
    <property type="entry name" value="Leu-rich_rpt_typical-subtyp"/>
</dbReference>
<dbReference type="InterPro" id="IPR036388">
    <property type="entry name" value="WH-like_DNA-bd_sf"/>
</dbReference>
<evidence type="ECO:0000256" key="7">
    <source>
        <dbReference type="SAM" id="Coils"/>
    </source>
</evidence>
<keyword evidence="3" id="KW-0677">Repeat</keyword>
<feature type="domain" description="Disease resistance R13L4/SHOC-2-like LRR" evidence="11">
    <location>
        <begin position="528"/>
        <end position="769"/>
    </location>
</feature>
<evidence type="ECO:0008006" key="14">
    <source>
        <dbReference type="Google" id="ProtNLM"/>
    </source>
</evidence>
<dbReference type="PANTHER" id="PTHR33463:SF204">
    <property type="entry name" value="NB-ARC DOMAIN-CONTAINING PROTEIN"/>
    <property type="match status" value="1"/>
</dbReference>
<feature type="domain" description="NB-ARC" evidence="8">
    <location>
        <begin position="156"/>
        <end position="317"/>
    </location>
</feature>
<reference evidence="12" key="1">
    <citation type="submission" date="2019-10" db="EMBL/GenBank/DDBJ databases">
        <authorList>
            <person name="Zhang R."/>
            <person name="Pan Y."/>
            <person name="Wang J."/>
            <person name="Ma R."/>
            <person name="Yu S."/>
        </authorList>
    </citation>
    <scope>NUCLEOTIDE SEQUENCE</scope>
    <source>
        <strain evidence="12">LA-IB0</strain>
        <tissue evidence="12">Leaf</tissue>
    </source>
</reference>
<dbReference type="InterPro" id="IPR042197">
    <property type="entry name" value="Apaf_helical"/>
</dbReference>
<dbReference type="Gene3D" id="1.10.8.430">
    <property type="entry name" value="Helical domain of apoptotic protease-activating factors"/>
    <property type="match status" value="1"/>
</dbReference>
<evidence type="ECO:0000256" key="5">
    <source>
        <dbReference type="ARBA" id="ARBA00022821"/>
    </source>
</evidence>
<evidence type="ECO:0000259" key="9">
    <source>
        <dbReference type="Pfam" id="PF23247"/>
    </source>
</evidence>
<keyword evidence="6" id="KW-0067">ATP-binding</keyword>
<keyword evidence="5" id="KW-0611">Plant defense</keyword>
<proteinExistence type="inferred from homology"/>
<gene>
    <name evidence="12" type="ORF">BUALT_Bualt09G0036400</name>
</gene>
<dbReference type="Gene3D" id="1.10.10.10">
    <property type="entry name" value="Winged helix-like DNA-binding domain superfamily/Winged helix DNA-binding domain"/>
    <property type="match status" value="1"/>
</dbReference>
<evidence type="ECO:0000259" key="11">
    <source>
        <dbReference type="Pfam" id="PF23598"/>
    </source>
</evidence>
<evidence type="ECO:0000259" key="10">
    <source>
        <dbReference type="Pfam" id="PF23559"/>
    </source>
</evidence>
<evidence type="ECO:0000313" key="12">
    <source>
        <dbReference type="EMBL" id="KAG8376180.1"/>
    </source>
</evidence>
<name>A0AAV6XAG0_9LAMI</name>
<dbReference type="GO" id="GO:0043531">
    <property type="term" value="F:ADP binding"/>
    <property type="evidence" value="ECO:0007669"/>
    <property type="project" value="InterPro"/>
</dbReference>
<dbReference type="SUPFAM" id="SSF52540">
    <property type="entry name" value="P-loop containing nucleoside triphosphate hydrolases"/>
    <property type="match status" value="1"/>
</dbReference>
<keyword evidence="4" id="KW-0547">Nucleotide-binding</keyword>
<evidence type="ECO:0000313" key="13">
    <source>
        <dbReference type="Proteomes" id="UP000826271"/>
    </source>
</evidence>
<dbReference type="Gene3D" id="3.80.10.10">
    <property type="entry name" value="Ribonuclease Inhibitor"/>
    <property type="match status" value="2"/>
</dbReference>
<dbReference type="Pfam" id="PF00931">
    <property type="entry name" value="NB-ARC"/>
    <property type="match status" value="1"/>
</dbReference>
<dbReference type="Pfam" id="PF23247">
    <property type="entry name" value="LRR_RPS2"/>
    <property type="match status" value="1"/>
</dbReference>
<dbReference type="SUPFAM" id="SSF52058">
    <property type="entry name" value="L domain-like"/>
    <property type="match status" value="1"/>
</dbReference>
<feature type="domain" description="Disease resistance protein At4g27190-like leucine-rich repeats" evidence="9">
    <location>
        <begin position="782"/>
        <end position="859"/>
    </location>
</feature>
<evidence type="ECO:0000256" key="1">
    <source>
        <dbReference type="ARBA" id="ARBA00008894"/>
    </source>
</evidence>
<keyword evidence="7" id="KW-0175">Coiled coil</keyword>
<dbReference type="InterPro" id="IPR058922">
    <property type="entry name" value="WHD_DRP"/>
</dbReference>
<dbReference type="InterPro" id="IPR050905">
    <property type="entry name" value="Plant_NBS-LRR"/>
</dbReference>
<evidence type="ECO:0000256" key="3">
    <source>
        <dbReference type="ARBA" id="ARBA00022737"/>
    </source>
</evidence>
<evidence type="ECO:0000259" key="8">
    <source>
        <dbReference type="Pfam" id="PF00931"/>
    </source>
</evidence>
<dbReference type="SMART" id="SM00369">
    <property type="entry name" value="LRR_TYP"/>
    <property type="match status" value="3"/>
</dbReference>
<keyword evidence="13" id="KW-1185">Reference proteome</keyword>
<dbReference type="InterPro" id="IPR057135">
    <property type="entry name" value="At4g27190-like_LRR"/>
</dbReference>
<dbReference type="EMBL" id="WHWC01000009">
    <property type="protein sequence ID" value="KAG8376180.1"/>
    <property type="molecule type" value="Genomic_DNA"/>
</dbReference>
<dbReference type="InterPro" id="IPR027417">
    <property type="entry name" value="P-loop_NTPase"/>
</dbReference>
<dbReference type="InterPro" id="IPR032675">
    <property type="entry name" value="LRR_dom_sf"/>
</dbReference>
<evidence type="ECO:0000256" key="2">
    <source>
        <dbReference type="ARBA" id="ARBA00022614"/>
    </source>
</evidence>